<feature type="compositionally biased region" description="Polar residues" evidence="1">
    <location>
        <begin position="188"/>
        <end position="201"/>
    </location>
</feature>
<evidence type="ECO:0000313" key="5">
    <source>
        <dbReference type="Proteomes" id="UP001247542"/>
    </source>
</evidence>
<proteinExistence type="predicted"/>
<dbReference type="PANTHER" id="PTHR34473:SF2">
    <property type="entry name" value="UPF0699 TRANSMEMBRANE PROTEIN YDBT"/>
    <property type="match status" value="1"/>
</dbReference>
<dbReference type="InterPro" id="IPR005182">
    <property type="entry name" value="YdbS-like_PH"/>
</dbReference>
<keyword evidence="2" id="KW-0812">Transmembrane</keyword>
<dbReference type="PANTHER" id="PTHR34473">
    <property type="entry name" value="UPF0699 TRANSMEMBRANE PROTEIN YDBS"/>
    <property type="match status" value="1"/>
</dbReference>
<feature type="transmembrane region" description="Helical" evidence="2">
    <location>
        <begin position="325"/>
        <end position="344"/>
    </location>
</feature>
<feature type="domain" description="YdbS-like PH" evidence="3">
    <location>
        <begin position="352"/>
        <end position="406"/>
    </location>
</feature>
<feature type="domain" description="YdbS-like PH" evidence="3">
    <location>
        <begin position="91"/>
        <end position="170"/>
    </location>
</feature>
<feature type="region of interest" description="Disordered" evidence="1">
    <location>
        <begin position="177"/>
        <end position="202"/>
    </location>
</feature>
<sequence length="611" mass="66636">MAKRKKRESIIGSGVDEAAWRKLHPITPLAQSWAVFTALFGFLLYQNYDLYEDIANSGLVQHSSVLKIVMVVLGALLLIALIVGVYCYFSWRHMGYAVTENAVYYRNGILARNQRHARLSRIQTVNITHSLVGRLFGLGKIDIEVAGGADSNLSFGLLKTNELEAVRREILVRRAGTKTADASATRAEGTNQSTEGVTQSAEGVDAPAGVTNSAAAGPQAENGVAAGPQASIQADNAPQTSIQADNGAANGPQANNGVGNGPQANNGADAVEIDSWQEDGRPIIEVPWPRLLGSLFVNFGMIFVLVIGIAFLSSAVIFWAVFDSAVSELVGIVLGGVATIGVPLRSFAKNFNFRAFVTADGIRIRAGLTSTRAQTIAPARIHGLEIKQPFLWRIFGWYKVSIVQAGFQGSGEGGSEDRDVLLPVGSMSDMLRAVWMVYPDLGIDDPMELVRSGIEDRGPSPIYEVCPRRARIFDWITYDRNAIALTDRVVALRSGRITRKLAMFAYPRVQSVKLYTGPWRTKRRLRSLDFHLVSLTGSQSLAHVDEQVGRNVMALVAARARVARRVEEPEAWRKRVESARDIPAENLFTDGPEVVEKQMKLGQETQARHAS</sequence>
<name>A0ABU3ICD5_9ACTO</name>
<feature type="transmembrane region" description="Helical" evidence="2">
    <location>
        <begin position="68"/>
        <end position="89"/>
    </location>
</feature>
<dbReference type="EMBL" id="JASXSX010000004">
    <property type="protein sequence ID" value="MDT3768040.1"/>
    <property type="molecule type" value="Genomic_DNA"/>
</dbReference>
<feature type="transmembrane region" description="Helical" evidence="2">
    <location>
        <begin position="295"/>
        <end position="319"/>
    </location>
</feature>
<evidence type="ECO:0000313" key="4">
    <source>
        <dbReference type="EMBL" id="MDT3768040.1"/>
    </source>
</evidence>
<dbReference type="Proteomes" id="UP001247542">
    <property type="component" value="Unassembled WGS sequence"/>
</dbReference>
<evidence type="ECO:0000259" key="3">
    <source>
        <dbReference type="Pfam" id="PF03703"/>
    </source>
</evidence>
<feature type="domain" description="YdbS-like PH" evidence="3">
    <location>
        <begin position="483"/>
        <end position="537"/>
    </location>
</feature>
<keyword evidence="2" id="KW-0472">Membrane</keyword>
<feature type="transmembrane region" description="Helical" evidence="2">
    <location>
        <begin position="29"/>
        <end position="48"/>
    </location>
</feature>
<dbReference type="Pfam" id="PF03703">
    <property type="entry name" value="bPH_2"/>
    <property type="match status" value="3"/>
</dbReference>
<accession>A0ABU3ICD5</accession>
<gene>
    <name evidence="4" type="ORF">QS713_08220</name>
</gene>
<reference evidence="4 5" key="1">
    <citation type="submission" date="2023-06" db="EMBL/GenBank/DDBJ databases">
        <title>Draft genome sequence of Gleimia hominis type strain CCUG 57540T.</title>
        <authorList>
            <person name="Salva-Serra F."/>
            <person name="Cardew S."/>
            <person name="Jensie Markopoulos S."/>
            <person name="Ohlen M."/>
            <person name="Inganas E."/>
            <person name="Svensson-Stadler L."/>
            <person name="Moore E.R.B."/>
        </authorList>
    </citation>
    <scope>NUCLEOTIDE SEQUENCE [LARGE SCALE GENOMIC DNA]</scope>
    <source>
        <strain evidence="4 5">CCUG 57540</strain>
    </source>
</reference>
<organism evidence="4 5">
    <name type="scientific">Gleimia hominis</name>
    <dbReference type="NCBI Taxonomy" id="595468"/>
    <lineage>
        <taxon>Bacteria</taxon>
        <taxon>Bacillati</taxon>
        <taxon>Actinomycetota</taxon>
        <taxon>Actinomycetes</taxon>
        <taxon>Actinomycetales</taxon>
        <taxon>Actinomycetaceae</taxon>
        <taxon>Gleimia</taxon>
    </lineage>
</organism>
<evidence type="ECO:0000256" key="2">
    <source>
        <dbReference type="SAM" id="Phobius"/>
    </source>
</evidence>
<keyword evidence="2" id="KW-1133">Transmembrane helix</keyword>
<keyword evidence="5" id="KW-1185">Reference proteome</keyword>
<feature type="region of interest" description="Disordered" evidence="1">
    <location>
        <begin position="241"/>
        <end position="268"/>
    </location>
</feature>
<protein>
    <submittedName>
        <fullName evidence="4">PH domain-containing protein</fullName>
    </submittedName>
</protein>
<evidence type="ECO:0000256" key="1">
    <source>
        <dbReference type="SAM" id="MobiDB-lite"/>
    </source>
</evidence>
<comment type="caution">
    <text evidence="4">The sequence shown here is derived from an EMBL/GenBank/DDBJ whole genome shotgun (WGS) entry which is preliminary data.</text>
</comment>
<dbReference type="RefSeq" id="WP_313274361.1">
    <property type="nucleotide sequence ID" value="NZ_JASXSX010000004.1"/>
</dbReference>
<feature type="compositionally biased region" description="Low complexity" evidence="1">
    <location>
        <begin position="243"/>
        <end position="268"/>
    </location>
</feature>